<evidence type="ECO:0000313" key="1">
    <source>
        <dbReference type="EMBL" id="KAK3772204.1"/>
    </source>
</evidence>
<dbReference type="Proteomes" id="UP001283361">
    <property type="component" value="Unassembled WGS sequence"/>
</dbReference>
<reference evidence="1" key="1">
    <citation type="journal article" date="2023" name="G3 (Bethesda)">
        <title>A reference genome for the long-term kleptoplast-retaining sea slug Elysia crispata morphotype clarki.</title>
        <authorList>
            <person name="Eastman K.E."/>
            <person name="Pendleton A.L."/>
            <person name="Shaikh M.A."/>
            <person name="Suttiyut T."/>
            <person name="Ogas R."/>
            <person name="Tomko P."/>
            <person name="Gavelis G."/>
            <person name="Widhalm J.R."/>
            <person name="Wisecaver J.H."/>
        </authorList>
    </citation>
    <scope>NUCLEOTIDE SEQUENCE</scope>
    <source>
        <strain evidence="1">ECLA1</strain>
    </source>
</reference>
<evidence type="ECO:0000313" key="2">
    <source>
        <dbReference type="Proteomes" id="UP001283361"/>
    </source>
</evidence>
<comment type="caution">
    <text evidence="1">The sequence shown here is derived from an EMBL/GenBank/DDBJ whole genome shotgun (WGS) entry which is preliminary data.</text>
</comment>
<accession>A0AAE0ZMJ0</accession>
<gene>
    <name evidence="1" type="ORF">RRG08_035244</name>
</gene>
<protein>
    <submittedName>
        <fullName evidence="1">Uncharacterized protein</fullName>
    </submittedName>
</protein>
<name>A0AAE0ZMJ0_9GAST</name>
<keyword evidence="2" id="KW-1185">Reference proteome</keyword>
<proteinExistence type="predicted"/>
<dbReference type="EMBL" id="JAWDGP010003655">
    <property type="protein sequence ID" value="KAK3772204.1"/>
    <property type="molecule type" value="Genomic_DNA"/>
</dbReference>
<organism evidence="1 2">
    <name type="scientific">Elysia crispata</name>
    <name type="common">lettuce slug</name>
    <dbReference type="NCBI Taxonomy" id="231223"/>
    <lineage>
        <taxon>Eukaryota</taxon>
        <taxon>Metazoa</taxon>
        <taxon>Spiralia</taxon>
        <taxon>Lophotrochozoa</taxon>
        <taxon>Mollusca</taxon>
        <taxon>Gastropoda</taxon>
        <taxon>Heterobranchia</taxon>
        <taxon>Euthyneura</taxon>
        <taxon>Panpulmonata</taxon>
        <taxon>Sacoglossa</taxon>
        <taxon>Placobranchoidea</taxon>
        <taxon>Plakobranchidae</taxon>
        <taxon>Elysia</taxon>
    </lineage>
</organism>
<dbReference type="AlphaFoldDB" id="A0AAE0ZMJ0"/>
<sequence length="67" mass="7264">MYVLLADTFSGGSTPDVSANAGKACSDLPHHTVRRAGNPDLALFWAMENKPEKRFQASRPPTQYAGD</sequence>